<keyword evidence="2" id="KW-0812">Transmembrane</keyword>
<organism evidence="4 5">
    <name type="scientific">Marchantia polymorpha subsp. ruderalis</name>
    <dbReference type="NCBI Taxonomy" id="1480154"/>
    <lineage>
        <taxon>Eukaryota</taxon>
        <taxon>Viridiplantae</taxon>
        <taxon>Streptophyta</taxon>
        <taxon>Embryophyta</taxon>
        <taxon>Marchantiophyta</taxon>
        <taxon>Marchantiopsida</taxon>
        <taxon>Marchantiidae</taxon>
        <taxon>Marchantiales</taxon>
        <taxon>Marchantiaceae</taxon>
        <taxon>Marchantia</taxon>
    </lineage>
</organism>
<evidence type="ECO:0000313" key="5">
    <source>
        <dbReference type="Proteomes" id="UP000077202"/>
    </source>
</evidence>
<reference evidence="3" key="2">
    <citation type="journal article" date="2019" name="Curr. Biol.">
        <title>Chromatin organization in early land plants reveals an ancestral association between H3K27me3, transposons, and constitutive heterochromatin.</title>
        <authorList>
            <person name="Montgomery S.A."/>
            <person name="Tanizawa Y."/>
            <person name="Galik B."/>
            <person name="Wang N."/>
            <person name="Ito T."/>
            <person name="Mochizuki T."/>
            <person name="Akimcheva S."/>
            <person name="Bowman J."/>
            <person name="Cognat V."/>
            <person name="Drouard L."/>
            <person name="Ekker H."/>
            <person name="Houng S."/>
            <person name="Kohchi T."/>
            <person name="Lin S."/>
            <person name="Liu L.D."/>
            <person name="Nakamura Y."/>
            <person name="Valeeva L.R."/>
            <person name="Shakirov E.V."/>
            <person name="Shippen D.E."/>
            <person name="Wei W."/>
            <person name="Yagura M."/>
            <person name="Yamaoka S."/>
            <person name="Yamato K.T."/>
            <person name="Liu C."/>
            <person name="Berger F."/>
        </authorList>
    </citation>
    <scope>NUCLEOTIDE SEQUENCE [LARGE SCALE GENOMIC DNA]</scope>
    <source>
        <strain evidence="3">Tak-1</strain>
    </source>
</reference>
<feature type="transmembrane region" description="Helical" evidence="2">
    <location>
        <begin position="225"/>
        <end position="244"/>
    </location>
</feature>
<dbReference type="Proteomes" id="UP000077202">
    <property type="component" value="Unassembled WGS sequence"/>
</dbReference>
<keyword evidence="5" id="KW-1185">Reference proteome</keyword>
<feature type="transmembrane region" description="Helical" evidence="2">
    <location>
        <begin position="298"/>
        <end position="316"/>
    </location>
</feature>
<feature type="transmembrane region" description="Helical" evidence="2">
    <location>
        <begin position="199"/>
        <end position="219"/>
    </location>
</feature>
<evidence type="ECO:0000256" key="2">
    <source>
        <dbReference type="SAM" id="Phobius"/>
    </source>
</evidence>
<feature type="region of interest" description="Disordered" evidence="1">
    <location>
        <begin position="68"/>
        <end position="88"/>
    </location>
</feature>
<evidence type="ECO:0000313" key="6">
    <source>
        <dbReference type="Proteomes" id="UP001162541"/>
    </source>
</evidence>
<feature type="transmembrane region" description="Helical" evidence="2">
    <location>
        <begin position="114"/>
        <end position="138"/>
    </location>
</feature>
<name>A0A176VM44_MARPO</name>
<gene>
    <name evidence="4" type="ORF">AXG93_2116s1070</name>
    <name evidence="3" type="ORF">Mp_7g01970</name>
</gene>
<accession>A0A176VM44</accession>
<feature type="transmembrane region" description="Helical" evidence="2">
    <location>
        <begin position="144"/>
        <end position="166"/>
    </location>
</feature>
<dbReference type="Proteomes" id="UP001162541">
    <property type="component" value="Chromosome 7"/>
</dbReference>
<dbReference type="EMBL" id="LVLJ01003422">
    <property type="protein sequence ID" value="OAE21493.1"/>
    <property type="molecule type" value="Genomic_DNA"/>
</dbReference>
<sequence>MAGSRLYCLQGSQTVTRFPNAGMIEAGNPRLHSKSVAFRRQFIGRGIDRLKQEQRLCKSVDESKGIRITEAESKNNDTKEDQKAKRAKEKVARRAADVRGKISDFLEQKSGYSWMLGPIVSTTMIVIPATTMGLATIFQRNYLAGLAATFGLDILFVLSTDLFLVLTNKLGHHNQISGGPPPWIGPWEFTGYPAGFPKALNYVSYAAVGTAALATLAAFVTGKLLPAVAVLAPYLSLIFVQVVYERLMTGEKLPVSPLVPIVYTAYRFRQLSRGLMLLPTLDGGGLLARFLHISSSLWVLYLALYLTQLPWLYSTWNMNRAT</sequence>
<keyword evidence="2" id="KW-1133">Transmembrane helix</keyword>
<keyword evidence="2" id="KW-0472">Membrane</keyword>
<dbReference type="PANTHER" id="PTHR33918:SF6">
    <property type="match status" value="1"/>
</dbReference>
<evidence type="ECO:0000313" key="3">
    <source>
        <dbReference type="EMBL" id="BBN15922.1"/>
    </source>
</evidence>
<evidence type="ECO:0000313" key="4">
    <source>
        <dbReference type="EMBL" id="OAE21493.1"/>
    </source>
</evidence>
<protein>
    <submittedName>
        <fullName evidence="4">Uncharacterized protein</fullName>
    </submittedName>
</protein>
<proteinExistence type="predicted"/>
<feature type="transmembrane region" description="Helical" evidence="2">
    <location>
        <begin position="275"/>
        <end position="292"/>
    </location>
</feature>
<evidence type="ECO:0000256" key="1">
    <source>
        <dbReference type="SAM" id="MobiDB-lite"/>
    </source>
</evidence>
<dbReference type="EMBL" id="AP019872">
    <property type="protein sequence ID" value="BBN15922.1"/>
    <property type="molecule type" value="Genomic_DNA"/>
</dbReference>
<dbReference type="PANTHER" id="PTHR33918">
    <property type="entry name" value="OS01G0704200 PROTEIN"/>
    <property type="match status" value="1"/>
</dbReference>
<dbReference type="AlphaFoldDB" id="A0A176VM44"/>
<reference evidence="6" key="3">
    <citation type="journal article" date="2020" name="Curr. Biol.">
        <title>Chromatin organization in early land plants reveals an ancestral association between H3K27me3, transposons, and constitutive heterochromatin.</title>
        <authorList>
            <person name="Montgomery S.A."/>
            <person name="Tanizawa Y."/>
            <person name="Galik B."/>
            <person name="Wang N."/>
            <person name="Ito T."/>
            <person name="Mochizuki T."/>
            <person name="Akimcheva S."/>
            <person name="Bowman J.L."/>
            <person name="Cognat V."/>
            <person name="Marechal-Drouard L."/>
            <person name="Ekker H."/>
            <person name="Hong S.F."/>
            <person name="Kohchi T."/>
            <person name="Lin S.S."/>
            <person name="Liu L.D."/>
            <person name="Nakamura Y."/>
            <person name="Valeeva L.R."/>
            <person name="Shakirov E.V."/>
            <person name="Shippen D.E."/>
            <person name="Wei W.L."/>
            <person name="Yagura M."/>
            <person name="Yamaoka S."/>
            <person name="Yamato K.T."/>
            <person name="Liu C."/>
            <person name="Berger F."/>
        </authorList>
    </citation>
    <scope>NUCLEOTIDE SEQUENCE [LARGE SCALE GENOMIC DNA]</scope>
    <source>
        <strain evidence="6">Tak-1</strain>
    </source>
</reference>
<reference evidence="4 5" key="1">
    <citation type="submission" date="2016-03" db="EMBL/GenBank/DDBJ databases">
        <title>Mechanisms controlling the formation of the plant cell surface in tip-growing cells are functionally conserved among land plants.</title>
        <authorList>
            <person name="Honkanen S."/>
            <person name="Jones V.A."/>
            <person name="Morieri G."/>
            <person name="Champion C."/>
            <person name="Hetherington A.J."/>
            <person name="Kelly S."/>
            <person name="Saint-Marcoux D."/>
            <person name="Proust H."/>
            <person name="Prescott H."/>
            <person name="Dolan L."/>
        </authorList>
    </citation>
    <scope>NUCLEOTIDE SEQUENCE [LARGE SCALE GENOMIC DNA]</scope>
    <source>
        <strain evidence="5">cv. Tak-1 and cv. Tak-2</strain>
        <tissue evidence="4">Whole gametophyte</tissue>
    </source>
</reference>